<dbReference type="SMART" id="SM00950">
    <property type="entry name" value="Piwi"/>
    <property type="match status" value="1"/>
</dbReference>
<keyword evidence="12" id="KW-1185">Reference proteome</keyword>
<keyword evidence="6" id="KW-0943">RNA-mediated gene silencing</keyword>
<keyword evidence="3" id="KW-0963">Cytoplasm</keyword>
<dbReference type="Gene3D" id="2.170.260.10">
    <property type="entry name" value="paz domain"/>
    <property type="match status" value="1"/>
</dbReference>
<dbReference type="GO" id="GO:0031047">
    <property type="term" value="P:regulatory ncRNA-mediated gene silencing"/>
    <property type="evidence" value="ECO:0007669"/>
    <property type="project" value="UniProtKB-KW"/>
</dbReference>
<evidence type="ECO:0000256" key="5">
    <source>
        <dbReference type="ARBA" id="ARBA00022884"/>
    </source>
</evidence>
<dbReference type="InterPro" id="IPR036085">
    <property type="entry name" value="PAZ_dom_sf"/>
</dbReference>
<dbReference type="GO" id="GO:0003723">
    <property type="term" value="F:RNA binding"/>
    <property type="evidence" value="ECO:0007669"/>
    <property type="project" value="UniProtKB-KW"/>
</dbReference>
<feature type="compositionally biased region" description="Basic and acidic residues" evidence="8">
    <location>
        <begin position="13"/>
        <end position="26"/>
    </location>
</feature>
<dbReference type="SUPFAM" id="SSF53098">
    <property type="entry name" value="Ribonuclease H-like"/>
    <property type="match status" value="1"/>
</dbReference>
<dbReference type="Pfam" id="PF02170">
    <property type="entry name" value="PAZ"/>
    <property type="match status" value="1"/>
</dbReference>
<keyword evidence="2" id="KW-0217">Developmental protein</keyword>
<gene>
    <name evidence="11" type="ORF">MGAL_10B058685</name>
</gene>
<evidence type="ECO:0000256" key="3">
    <source>
        <dbReference type="ARBA" id="ARBA00022490"/>
    </source>
</evidence>
<dbReference type="GO" id="GO:0030154">
    <property type="term" value="P:cell differentiation"/>
    <property type="evidence" value="ECO:0007669"/>
    <property type="project" value="UniProtKB-KW"/>
</dbReference>
<evidence type="ECO:0000256" key="4">
    <source>
        <dbReference type="ARBA" id="ARBA00022782"/>
    </source>
</evidence>
<comment type="similarity">
    <text evidence="7">Belongs to the argonaute family. Piwi subfamily.</text>
</comment>
<reference evidence="11" key="1">
    <citation type="submission" date="2018-11" db="EMBL/GenBank/DDBJ databases">
        <authorList>
            <person name="Alioto T."/>
            <person name="Alioto T."/>
        </authorList>
    </citation>
    <scope>NUCLEOTIDE SEQUENCE</scope>
</reference>
<dbReference type="Gene3D" id="3.40.50.2300">
    <property type="match status" value="1"/>
</dbReference>
<dbReference type="SUPFAM" id="SSF101690">
    <property type="entry name" value="PAZ domain"/>
    <property type="match status" value="1"/>
</dbReference>
<dbReference type="FunFam" id="2.170.260.10:FF:000003">
    <property type="entry name" value="Piwi-like RNA-mediated gene silencing 2"/>
    <property type="match status" value="1"/>
</dbReference>
<dbReference type="Pfam" id="PF02171">
    <property type="entry name" value="Piwi"/>
    <property type="match status" value="1"/>
</dbReference>
<dbReference type="PANTHER" id="PTHR22891">
    <property type="entry name" value="EUKARYOTIC TRANSLATION INITIATION FACTOR 2C"/>
    <property type="match status" value="1"/>
</dbReference>
<dbReference type="OrthoDB" id="6079446at2759"/>
<accession>A0A8B6G8X9</accession>
<dbReference type="InterPro" id="IPR012337">
    <property type="entry name" value="RNaseH-like_sf"/>
</dbReference>
<protein>
    <submittedName>
        <fullName evidence="11">Aubergine</fullName>
    </submittedName>
</protein>
<evidence type="ECO:0000256" key="6">
    <source>
        <dbReference type="ARBA" id="ARBA00023158"/>
    </source>
</evidence>
<evidence type="ECO:0000313" key="12">
    <source>
        <dbReference type="Proteomes" id="UP000596742"/>
    </source>
</evidence>
<organism evidence="11 12">
    <name type="scientific">Mytilus galloprovincialis</name>
    <name type="common">Mediterranean mussel</name>
    <dbReference type="NCBI Taxonomy" id="29158"/>
    <lineage>
        <taxon>Eukaryota</taxon>
        <taxon>Metazoa</taxon>
        <taxon>Spiralia</taxon>
        <taxon>Lophotrochozoa</taxon>
        <taxon>Mollusca</taxon>
        <taxon>Bivalvia</taxon>
        <taxon>Autobranchia</taxon>
        <taxon>Pteriomorphia</taxon>
        <taxon>Mytilida</taxon>
        <taxon>Mytiloidea</taxon>
        <taxon>Mytilidae</taxon>
        <taxon>Mytilinae</taxon>
        <taxon>Mytilus</taxon>
    </lineage>
</organism>
<comment type="caution">
    <text evidence="11">The sequence shown here is derived from an EMBL/GenBank/DDBJ whole genome shotgun (WGS) entry which is preliminary data.</text>
</comment>
<feature type="compositionally biased region" description="Polar residues" evidence="8">
    <location>
        <begin position="65"/>
        <end position="80"/>
    </location>
</feature>
<dbReference type="InterPro" id="IPR036397">
    <property type="entry name" value="RNaseH_sf"/>
</dbReference>
<dbReference type="Pfam" id="PF23278">
    <property type="entry name" value="Piwi_N"/>
    <property type="match status" value="1"/>
</dbReference>
<feature type="region of interest" description="Disordered" evidence="8">
    <location>
        <begin position="1"/>
        <end position="107"/>
    </location>
</feature>
<feature type="compositionally biased region" description="Basic residues" evidence="8">
    <location>
        <begin position="1"/>
        <end position="12"/>
    </location>
</feature>
<dbReference type="Gene3D" id="3.30.420.10">
    <property type="entry name" value="Ribonuclease H-like superfamily/Ribonuclease H"/>
    <property type="match status" value="1"/>
</dbReference>
<dbReference type="SMART" id="SM00949">
    <property type="entry name" value="PAZ"/>
    <property type="match status" value="1"/>
</dbReference>
<dbReference type="InterPro" id="IPR003100">
    <property type="entry name" value="PAZ_dom"/>
</dbReference>
<evidence type="ECO:0000313" key="11">
    <source>
        <dbReference type="EMBL" id="VDI60325.1"/>
    </source>
</evidence>
<keyword evidence="4" id="KW-0221">Differentiation</keyword>
<name>A0A8B6G8X9_MYTGA</name>
<feature type="compositionally biased region" description="Polar residues" evidence="8">
    <location>
        <begin position="28"/>
        <end position="39"/>
    </location>
</feature>
<evidence type="ECO:0000256" key="2">
    <source>
        <dbReference type="ARBA" id="ARBA00022473"/>
    </source>
</evidence>
<evidence type="ECO:0000256" key="1">
    <source>
        <dbReference type="ARBA" id="ARBA00004496"/>
    </source>
</evidence>
<feature type="domain" description="PAZ" evidence="9">
    <location>
        <begin position="362"/>
        <end position="469"/>
    </location>
</feature>
<evidence type="ECO:0000259" key="9">
    <source>
        <dbReference type="PROSITE" id="PS50821"/>
    </source>
</evidence>
<dbReference type="InterPro" id="IPR003165">
    <property type="entry name" value="Piwi"/>
</dbReference>
<keyword evidence="5" id="KW-0694">RNA-binding</keyword>
<evidence type="ECO:0000256" key="7">
    <source>
        <dbReference type="ARBA" id="ARBA00038291"/>
    </source>
</evidence>
<dbReference type="EMBL" id="UYJE01008027">
    <property type="protein sequence ID" value="VDI60325.1"/>
    <property type="molecule type" value="Genomic_DNA"/>
</dbReference>
<dbReference type="FunFam" id="3.30.420.10:FF:000014">
    <property type="entry name" value="Piwi-like RNA-mediated gene silencing 1"/>
    <property type="match status" value="1"/>
</dbReference>
<evidence type="ECO:0000256" key="8">
    <source>
        <dbReference type="SAM" id="MobiDB-lite"/>
    </source>
</evidence>
<feature type="domain" description="Piwi" evidence="10">
    <location>
        <begin position="634"/>
        <end position="928"/>
    </location>
</feature>
<dbReference type="CDD" id="cd02845">
    <property type="entry name" value="PAZ_piwi_like"/>
    <property type="match status" value="1"/>
</dbReference>
<dbReference type="AlphaFoldDB" id="A0A8B6G8X9"/>
<feature type="compositionally biased region" description="Basic and acidic residues" evidence="8">
    <location>
        <begin position="81"/>
        <end position="107"/>
    </location>
</feature>
<dbReference type="CDD" id="cd04658">
    <property type="entry name" value="Piwi_piwi-like_Euk"/>
    <property type="match status" value="1"/>
</dbReference>
<comment type="subcellular location">
    <subcellularLocation>
        <location evidence="1">Cytoplasm</location>
    </subcellularLocation>
</comment>
<dbReference type="PROSITE" id="PS50822">
    <property type="entry name" value="PIWI"/>
    <property type="match status" value="1"/>
</dbReference>
<evidence type="ECO:0000259" key="10">
    <source>
        <dbReference type="PROSITE" id="PS50822"/>
    </source>
</evidence>
<dbReference type="GO" id="GO:0005737">
    <property type="term" value="C:cytoplasm"/>
    <property type="evidence" value="ECO:0007669"/>
    <property type="project" value="UniProtKB-SubCell"/>
</dbReference>
<proteinExistence type="inferred from homology"/>
<dbReference type="PROSITE" id="PS50821">
    <property type="entry name" value="PAZ"/>
    <property type="match status" value="1"/>
</dbReference>
<sequence>MSGRARGRSRGRARNDEPDEPARRPGDSQPTFGENQLTTPRGRGRGAYRNESQPARMPNVEHAASQLQQMRIDNTSNQTRRGNDDVKPHMFSSDDNRPIEQGDGFRETGARPKEWLMAGGRTNPEIYQQQGTRAKFFQGNKGAESRYQEQGNRPRESNYQGNIQQENRQTSVVRKAVGLGSTNIHIIANAFPVECTLTEWILYQYHVDFNPQVDSKKVRCAMIADHKDLLGETRAFDGMKLIIPRRLPQEVTEVYSEMRSDGTRIRITISMTNEIPPVSAESIHIFNIILKRAQRMLGGEQIGKNYYNQNLRKTNTAYRMDIIPGFLAAIQKFEAGNLLLIDVAHKLLQTDSILTQMTNLYHLYKDQHDGDNKFWDRCRKQFIGTIVLTRYNNKTYLIDDIDSDKTPLDTFELRNGEKISYADYYRKQYNITDLDETQPMLISRPKEKDKRVGRTGLIILLPQLCYVTGMTNEIQNDRSAKTSIQTLTRVAPQQRVVSLTEFVQQIQTNKDVQKMMNDWHLRIPTQALEIQAKLLDPEIIKQKDVQLRYDQTKPDWSKDMRSNLLTTAVSLKNWVIIFSRKNRGTVVDFIEALKRVGPPMGINFTQPIVVELPDDRNLSYITGLRQTVESTTQLVLCVLPSSKEDCYNAIKKFCCVDHPVPSQVVLSRTIIKKQNLQSVSTNIAIQLNCKLGGELWVASMPGMTTGLMIVGIDVFHDKKNNKSYAGVVCSLNKECTRYFSTVTPQLSGQELIDGIYVKFAEGLKKYHQVNGHLPGNIVVYRDGVGDGQLDMVMEHEVKQMQGCTVDLYPDVPPKMAVVIVKKRISQRFFSKNHLNYSNPTPGTVVDSALTKSEWMDFFLVSQSVRQGTVSPTHYNVIYNTITSFTADRFQRLTYKLCHLYYNWPGTIRVPAPCQYAHKLAYLVGQNIRKIPHPALCNEIFSQEENIKDQR</sequence>
<dbReference type="Proteomes" id="UP000596742">
    <property type="component" value="Unassembled WGS sequence"/>
</dbReference>